<dbReference type="SUPFAM" id="SSF53335">
    <property type="entry name" value="S-adenosyl-L-methionine-dependent methyltransferases"/>
    <property type="match status" value="1"/>
</dbReference>
<dbReference type="Proteomes" id="UP000031307">
    <property type="component" value="Unassembled WGS sequence"/>
</dbReference>
<dbReference type="Gene3D" id="3.40.50.150">
    <property type="entry name" value="Vaccinia Virus protein VP39"/>
    <property type="match status" value="1"/>
</dbReference>
<comment type="caution">
    <text evidence="1">The sequence shown here is derived from an EMBL/GenBank/DDBJ whole genome shotgun (WGS) entry which is preliminary data.</text>
</comment>
<dbReference type="InterPro" id="IPR021829">
    <property type="entry name" value="DUF3419"/>
</dbReference>
<evidence type="ECO:0000313" key="2">
    <source>
        <dbReference type="Proteomes" id="UP000031307"/>
    </source>
</evidence>
<evidence type="ECO:0008006" key="3">
    <source>
        <dbReference type="Google" id="ProtNLM"/>
    </source>
</evidence>
<dbReference type="AlphaFoldDB" id="A0A0C1E9S3"/>
<dbReference type="PANTHER" id="PTHR47473">
    <property type="entry name" value="BTA1P"/>
    <property type="match status" value="1"/>
</dbReference>
<accession>A0A0C1E9S3</accession>
<proteinExistence type="predicted"/>
<dbReference type="EMBL" id="JSAM01000055">
    <property type="protein sequence ID" value="KIA77917.1"/>
    <property type="molecule type" value="Genomic_DNA"/>
</dbReference>
<dbReference type="PANTHER" id="PTHR47473:SF1">
    <property type="entry name" value="METHYLTRANSFERASE DOMAIN-CONTAINING PROTEIN"/>
    <property type="match status" value="1"/>
</dbReference>
<name>A0A0C1E9S3_9BACT</name>
<dbReference type="InterPro" id="IPR029063">
    <property type="entry name" value="SAM-dependent_MTases_sf"/>
</dbReference>
<sequence length="401" mass="47030">MIRMRPSNLQLMLFSHGVRMPDFFERLNYSFGNEDWRTEQQALNIQPQDTVLCITASGDRPLHLLLNDCKELISIDANPIQNYLLSLKRAAMQAFDFPNYLNFLEGRLENQASDSLHKLLPFMDGDAAHYWMHQASMLDKGILFQGHIERIFKHVSMLFRCLRPKKVKRLFEFENLEEQRKFLHAEWDTLFLRKLFVFALNPIFPRVFFNDPGLFAHVDSTIQVGAYIYDRMLQCLQGCLASENAFVSLMFQGALKKDFYPPYLTAKGTEVIKPRLDKIKIKTENVINYLKRVPDRTFDAFSLSDIASYMSKESFDELMQAVYRTAKPGARFCIRQFSSNHQIPIHLKPYFQRDINLEKKLEAEDYFFVYRFLTGEIFVPEHEMFQSKNKMTRGDLQAIAS</sequence>
<gene>
    <name evidence="1" type="ORF">DB43_FK00220</name>
</gene>
<dbReference type="Pfam" id="PF11899">
    <property type="entry name" value="DUF3419"/>
    <property type="match status" value="1"/>
</dbReference>
<reference evidence="1 2" key="1">
    <citation type="journal article" date="2014" name="Mol. Biol. Evol.">
        <title>Massive expansion of Ubiquitination-related gene families within the Chlamydiae.</title>
        <authorList>
            <person name="Domman D."/>
            <person name="Collingro A."/>
            <person name="Lagkouvardos I."/>
            <person name="Gehre L."/>
            <person name="Weinmaier T."/>
            <person name="Rattei T."/>
            <person name="Subtil A."/>
            <person name="Horn M."/>
        </authorList>
    </citation>
    <scope>NUCLEOTIDE SEQUENCE [LARGE SCALE GENOMIC DNA]</scope>
    <source>
        <strain evidence="1 2">OEW1</strain>
    </source>
</reference>
<evidence type="ECO:0000313" key="1">
    <source>
        <dbReference type="EMBL" id="KIA77917.1"/>
    </source>
</evidence>
<organism evidence="1 2">
    <name type="scientific">Parachlamydia acanthamoebae</name>
    <dbReference type="NCBI Taxonomy" id="83552"/>
    <lineage>
        <taxon>Bacteria</taxon>
        <taxon>Pseudomonadati</taxon>
        <taxon>Chlamydiota</taxon>
        <taxon>Chlamydiia</taxon>
        <taxon>Parachlamydiales</taxon>
        <taxon>Parachlamydiaceae</taxon>
        <taxon>Parachlamydia</taxon>
    </lineage>
</organism>
<dbReference type="PATRIC" id="fig|83552.4.peg.920"/>
<protein>
    <recommendedName>
        <fullName evidence="3">DUF3419 family protein</fullName>
    </recommendedName>
</protein>